<protein>
    <submittedName>
        <fullName evidence="5">Methyltransferase domain-containing protein</fullName>
    </submittedName>
</protein>
<keyword evidence="3" id="KW-0949">S-adenosyl-L-methionine</keyword>
<keyword evidence="1 5" id="KW-0489">Methyltransferase</keyword>
<dbReference type="GO" id="GO:0008276">
    <property type="term" value="F:protein methyltransferase activity"/>
    <property type="evidence" value="ECO:0007669"/>
    <property type="project" value="TreeGrafter"/>
</dbReference>
<dbReference type="Pfam" id="PF05175">
    <property type="entry name" value="MTS"/>
    <property type="match status" value="1"/>
</dbReference>
<dbReference type="GO" id="GO:0035657">
    <property type="term" value="C:eRF1 methyltransferase complex"/>
    <property type="evidence" value="ECO:0007669"/>
    <property type="project" value="TreeGrafter"/>
</dbReference>
<name>A0A6H0SCD8_9MYCO</name>
<feature type="domain" description="Methyltransferase small" evidence="4">
    <location>
        <begin position="15"/>
        <end position="103"/>
    </location>
</feature>
<dbReference type="InterPro" id="IPR029063">
    <property type="entry name" value="SAM-dependent_MTases_sf"/>
</dbReference>
<dbReference type="AlphaFoldDB" id="A0A6H0SCD8"/>
<evidence type="ECO:0000259" key="4">
    <source>
        <dbReference type="Pfam" id="PF05175"/>
    </source>
</evidence>
<dbReference type="KEGG" id="mfre:EXE63_07890"/>
<dbReference type="SUPFAM" id="SSF53335">
    <property type="entry name" value="S-adenosyl-L-methionine-dependent methyltransferases"/>
    <property type="match status" value="1"/>
</dbReference>
<evidence type="ECO:0000256" key="1">
    <source>
        <dbReference type="ARBA" id="ARBA00022603"/>
    </source>
</evidence>
<dbReference type="InterPro" id="IPR052190">
    <property type="entry name" value="Euk-Arch_PrmC-MTase"/>
</dbReference>
<proteinExistence type="predicted"/>
<dbReference type="CDD" id="cd02440">
    <property type="entry name" value="AdoMet_MTases"/>
    <property type="match status" value="1"/>
</dbReference>
<keyword evidence="6" id="KW-1185">Reference proteome</keyword>
<keyword evidence="2 5" id="KW-0808">Transferase</keyword>
<evidence type="ECO:0000256" key="3">
    <source>
        <dbReference type="ARBA" id="ARBA00022691"/>
    </source>
</evidence>
<dbReference type="GO" id="GO:0032259">
    <property type="term" value="P:methylation"/>
    <property type="evidence" value="ECO:0007669"/>
    <property type="project" value="UniProtKB-KW"/>
</dbReference>
<organism evidence="5 6">
    <name type="scientific">Mycolicibacterium frederiksbergense</name>
    <dbReference type="NCBI Taxonomy" id="117567"/>
    <lineage>
        <taxon>Bacteria</taxon>
        <taxon>Bacillati</taxon>
        <taxon>Actinomycetota</taxon>
        <taxon>Actinomycetes</taxon>
        <taxon>Mycobacteriales</taxon>
        <taxon>Mycobacteriaceae</taxon>
        <taxon>Mycolicibacterium</taxon>
    </lineage>
</organism>
<gene>
    <name evidence="5" type="ORF">EXE63_07890</name>
</gene>
<dbReference type="PANTHER" id="PTHR45875">
    <property type="entry name" value="METHYLTRANSFERASE N6AMT1"/>
    <property type="match status" value="1"/>
</dbReference>
<reference evidence="5 6" key="1">
    <citation type="submission" date="2019-04" db="EMBL/GenBank/DDBJ databases">
        <title>Draft, Whole-Genome Sequence of the Anthracene-degrading Mycobacterium frederiksbergense LB501T, Isolated from a Polycyclic Aromatic Hydrocarbon (PAH)-Contaminated Soil.</title>
        <authorList>
            <person name="Augelletti F."/>
        </authorList>
    </citation>
    <scope>NUCLEOTIDE SEQUENCE [LARGE SCALE GENOMIC DNA]</scope>
    <source>
        <strain evidence="5 6">LB 501T</strain>
    </source>
</reference>
<evidence type="ECO:0000313" key="6">
    <source>
        <dbReference type="Proteomes" id="UP000501849"/>
    </source>
</evidence>
<evidence type="ECO:0000256" key="2">
    <source>
        <dbReference type="ARBA" id="ARBA00022679"/>
    </source>
</evidence>
<accession>A0A6H0SCD8</accession>
<sequence>MASDYATVYRPQQDSYLLVQALQQAVPVAGRRVLDLCSGSGVVAMAAAGLDAASVTGFDICPRAVQYARARAAVAGARIDIRLGSWTQALECAPFDVVACNPPSVPTQPDSGGAAAGAWGAPSTPWNGGPDGRLILDPLCQSAAPMLVDGGTLLLVHSELSDVDRSLEQLRGSGLDARIVLDEQIRFGSVLGEQAAWLEQTGRLDKGCREEKIVVIQADKPA</sequence>
<dbReference type="Gene3D" id="3.40.50.150">
    <property type="entry name" value="Vaccinia Virus protein VP39"/>
    <property type="match status" value="1"/>
</dbReference>
<dbReference type="InterPro" id="IPR007848">
    <property type="entry name" value="Small_mtfrase_dom"/>
</dbReference>
<evidence type="ECO:0000313" key="5">
    <source>
        <dbReference type="EMBL" id="QIV85183.1"/>
    </source>
</evidence>
<dbReference type="EMBL" id="CP038799">
    <property type="protein sequence ID" value="QIV85183.1"/>
    <property type="molecule type" value="Genomic_DNA"/>
</dbReference>
<dbReference type="Proteomes" id="UP000501849">
    <property type="component" value="Chromosome"/>
</dbReference>
<dbReference type="GO" id="GO:0008757">
    <property type="term" value="F:S-adenosylmethionine-dependent methyltransferase activity"/>
    <property type="evidence" value="ECO:0007669"/>
    <property type="project" value="TreeGrafter"/>
</dbReference>
<dbReference type="PANTHER" id="PTHR45875:SF1">
    <property type="entry name" value="METHYLTRANSFERASE N6AMT1"/>
    <property type="match status" value="1"/>
</dbReference>